<dbReference type="InterPro" id="IPR017455">
    <property type="entry name" value="Znf_FYVE-rel"/>
</dbReference>
<dbReference type="PANTHER" id="PTHR47794">
    <property type="entry name" value="VACUOLAR PROTEIN SORTING-ASSOCIATED PROTEIN 27"/>
    <property type="match status" value="1"/>
</dbReference>
<evidence type="ECO:0000259" key="6">
    <source>
        <dbReference type="PROSITE" id="PS50178"/>
    </source>
</evidence>
<keyword evidence="2 4" id="KW-0863">Zinc-finger</keyword>
<dbReference type="SMART" id="SM00064">
    <property type="entry name" value="FYVE"/>
    <property type="match status" value="1"/>
</dbReference>
<evidence type="ECO:0000313" key="8">
    <source>
        <dbReference type="Proteomes" id="UP000440367"/>
    </source>
</evidence>
<dbReference type="GO" id="GO:0043328">
    <property type="term" value="P:protein transport to vacuole involved in ubiquitin-dependent protein catabolic process via the multivesicular body sorting pathway"/>
    <property type="evidence" value="ECO:0007669"/>
    <property type="project" value="TreeGrafter"/>
</dbReference>
<feature type="region of interest" description="Disordered" evidence="5">
    <location>
        <begin position="321"/>
        <end position="348"/>
    </location>
</feature>
<evidence type="ECO:0000256" key="1">
    <source>
        <dbReference type="ARBA" id="ARBA00022723"/>
    </source>
</evidence>
<reference evidence="7 8" key="1">
    <citation type="submission" date="2018-08" db="EMBL/GenBank/DDBJ databases">
        <title>Genomic investigation of the strawberry pathogen Phytophthora fragariae indicates pathogenicity is determined by transcriptional variation in three key races.</title>
        <authorList>
            <person name="Adams T.M."/>
            <person name="Armitage A.D."/>
            <person name="Sobczyk M.K."/>
            <person name="Bates H.J."/>
            <person name="Dunwell J.M."/>
            <person name="Nellist C.F."/>
            <person name="Harrison R.J."/>
        </authorList>
    </citation>
    <scope>NUCLEOTIDE SEQUENCE [LARGE SCALE GENOMIC DNA]</scope>
    <source>
        <strain evidence="7 8">BC-1</strain>
    </source>
</reference>
<dbReference type="GO" id="GO:0006623">
    <property type="term" value="P:protein targeting to vacuole"/>
    <property type="evidence" value="ECO:0007669"/>
    <property type="project" value="TreeGrafter"/>
</dbReference>
<gene>
    <name evidence="7" type="ORF">PF002_g29583</name>
</gene>
<dbReference type="GO" id="GO:0032266">
    <property type="term" value="F:phosphatidylinositol-3-phosphate binding"/>
    <property type="evidence" value="ECO:0007669"/>
    <property type="project" value="TreeGrafter"/>
</dbReference>
<comment type="caution">
    <text evidence="7">The sequence shown here is derived from an EMBL/GenBank/DDBJ whole genome shotgun (WGS) entry which is preliminary data.</text>
</comment>
<dbReference type="InterPro" id="IPR013083">
    <property type="entry name" value="Znf_RING/FYVE/PHD"/>
</dbReference>
<evidence type="ECO:0000256" key="3">
    <source>
        <dbReference type="ARBA" id="ARBA00022833"/>
    </source>
</evidence>
<keyword evidence="3" id="KW-0862">Zinc</keyword>
<evidence type="ECO:0000256" key="4">
    <source>
        <dbReference type="PROSITE-ProRule" id="PRU00091"/>
    </source>
</evidence>
<dbReference type="SUPFAM" id="SSF57903">
    <property type="entry name" value="FYVE/PHD zinc finger"/>
    <property type="match status" value="1"/>
</dbReference>
<dbReference type="InterPro" id="IPR011011">
    <property type="entry name" value="Znf_FYVE_PHD"/>
</dbReference>
<dbReference type="GO" id="GO:0033565">
    <property type="term" value="C:ESCRT-0 complex"/>
    <property type="evidence" value="ECO:0007669"/>
    <property type="project" value="TreeGrafter"/>
</dbReference>
<proteinExistence type="predicted"/>
<feature type="domain" description="FYVE-type" evidence="6">
    <location>
        <begin position="1"/>
        <end position="58"/>
    </location>
</feature>
<dbReference type="GO" id="GO:0008270">
    <property type="term" value="F:zinc ion binding"/>
    <property type="evidence" value="ECO:0007669"/>
    <property type="project" value="UniProtKB-KW"/>
</dbReference>
<dbReference type="GO" id="GO:0043130">
    <property type="term" value="F:ubiquitin binding"/>
    <property type="evidence" value="ECO:0007669"/>
    <property type="project" value="TreeGrafter"/>
</dbReference>
<dbReference type="AlphaFoldDB" id="A0A6A3VV06"/>
<accession>A0A6A3VV06</accession>
<dbReference type="InterPro" id="IPR000306">
    <property type="entry name" value="Znf_FYVE"/>
</dbReference>
<dbReference type="Gene3D" id="3.30.40.10">
    <property type="entry name" value="Zinc/RING finger domain, C3HC4 (zinc finger)"/>
    <property type="match status" value="1"/>
</dbReference>
<dbReference type="PANTHER" id="PTHR47794:SF1">
    <property type="entry name" value="VACUOLAR PROTEIN SORTING-ASSOCIATED PROTEIN 27"/>
    <property type="match status" value="1"/>
</dbReference>
<evidence type="ECO:0000256" key="5">
    <source>
        <dbReference type="SAM" id="MobiDB-lite"/>
    </source>
</evidence>
<dbReference type="Pfam" id="PF01363">
    <property type="entry name" value="FYVE"/>
    <property type="match status" value="1"/>
</dbReference>
<evidence type="ECO:0000256" key="2">
    <source>
        <dbReference type="ARBA" id="ARBA00022771"/>
    </source>
</evidence>
<dbReference type="PROSITE" id="PS50178">
    <property type="entry name" value="ZF_FYVE"/>
    <property type="match status" value="1"/>
</dbReference>
<dbReference type="EMBL" id="QXGD01004118">
    <property type="protein sequence ID" value="KAE9172380.1"/>
    <property type="molecule type" value="Genomic_DNA"/>
</dbReference>
<dbReference type="Proteomes" id="UP000440367">
    <property type="component" value="Unassembled WGS sequence"/>
</dbReference>
<protein>
    <recommendedName>
        <fullName evidence="6">FYVE-type domain-containing protein</fullName>
    </recommendedName>
</protein>
<name>A0A6A3VV06_9STRA</name>
<evidence type="ECO:0000313" key="7">
    <source>
        <dbReference type="EMBL" id="KAE9172380.1"/>
    </source>
</evidence>
<keyword evidence="1" id="KW-0479">Metal-binding</keyword>
<organism evidence="7 8">
    <name type="scientific">Phytophthora fragariae</name>
    <dbReference type="NCBI Taxonomy" id="53985"/>
    <lineage>
        <taxon>Eukaryota</taxon>
        <taxon>Sar</taxon>
        <taxon>Stramenopiles</taxon>
        <taxon>Oomycota</taxon>
        <taxon>Peronosporomycetes</taxon>
        <taxon>Peronosporales</taxon>
        <taxon>Peronosporaceae</taxon>
        <taxon>Phytophthora</taxon>
    </lineage>
</organism>
<sequence>MATCACAAATTSPSRRRHHCRACGELVCGECSPFYVRLPELGYTGRERVCTHYHALAEATLESTVSTHSLTRLESAAASSESSDNEQLGGVVEELAFRAVDVLALTSRDKRSKLQYQYFVQSEVPFEDQDRTSLTRAWIAVAEEYATQTSTAKNSLKAVLGRPGVFWDKVQAKYSGNCSSAEELLTQWQQILRPLTEFLQLFEQKYFESRPNFRYDGACVGQSFKWATVEFRAKTGAEFPHVAAATQLTSHNKWWSVLKPLVLLQQASSVEQEEEGEDVSIVCDIAQLPPVAGAMRARSEDDDEMTHRRVRQRLDLDSPRSIELPMSPFRPQSPEFVSPVPQKAKPSLSDDVKLGKVMTMERRLDLDIMTQSEHGLSAEAVEYLRWQRQQILRKMREGMNAAIM</sequence>